<organism evidence="1 2">
    <name type="scientific">Maricaulis maris</name>
    <dbReference type="NCBI Taxonomy" id="74318"/>
    <lineage>
        <taxon>Bacteria</taxon>
        <taxon>Pseudomonadati</taxon>
        <taxon>Pseudomonadota</taxon>
        <taxon>Alphaproteobacteria</taxon>
        <taxon>Maricaulales</taxon>
        <taxon>Maricaulaceae</taxon>
        <taxon>Maricaulis</taxon>
    </lineage>
</organism>
<sequence>MCNPVQHSCNAMARAKHASEYPVEFGAPMISIDGTVSADGGLRASLSSSQGVRLHLERQTRYVLRPQAASTDLTAEAGPEFRSLPRLEGECARLGLLRLLRLPPPSLADRSQCTLVLCTLILWAQEMACELDLRGGVSLCLDIAWAPILADSHCRWVTMLFGRSLKQRVELEISVAALSDRIRVERGRVTA</sequence>
<proteinExistence type="predicted"/>
<name>A0A495D5U1_9PROT</name>
<comment type="caution">
    <text evidence="1">The sequence shown here is derived from an EMBL/GenBank/DDBJ whole genome shotgun (WGS) entry which is preliminary data.</text>
</comment>
<evidence type="ECO:0000313" key="2">
    <source>
        <dbReference type="Proteomes" id="UP000273675"/>
    </source>
</evidence>
<dbReference type="Proteomes" id="UP000273675">
    <property type="component" value="Unassembled WGS sequence"/>
</dbReference>
<dbReference type="AlphaFoldDB" id="A0A495D5U1"/>
<reference evidence="1 2" key="1">
    <citation type="submission" date="2018-10" db="EMBL/GenBank/DDBJ databases">
        <title>Genomic Encyclopedia of Type Strains, Phase IV (KMG-IV): sequencing the most valuable type-strain genomes for metagenomic binning, comparative biology and taxonomic classification.</title>
        <authorList>
            <person name="Goeker M."/>
        </authorList>
    </citation>
    <scope>NUCLEOTIDE SEQUENCE [LARGE SCALE GENOMIC DNA]</scope>
    <source>
        <strain evidence="1 2">DSM 4734</strain>
    </source>
</reference>
<accession>A0A495D5U1</accession>
<protein>
    <submittedName>
        <fullName evidence="1">Uncharacterized protein</fullName>
    </submittedName>
</protein>
<gene>
    <name evidence="1" type="ORF">C7435_1858</name>
</gene>
<evidence type="ECO:0000313" key="1">
    <source>
        <dbReference type="EMBL" id="RKQ96528.1"/>
    </source>
</evidence>
<dbReference type="EMBL" id="RBIM01000004">
    <property type="protein sequence ID" value="RKQ96528.1"/>
    <property type="molecule type" value="Genomic_DNA"/>
</dbReference>